<accession>A0AAU8AXC3</accession>
<dbReference type="Gene3D" id="3.90.1580.10">
    <property type="entry name" value="paralog of FGE (formylglycine-generating enzyme)"/>
    <property type="match status" value="2"/>
</dbReference>
<dbReference type="EMBL" id="PP511443">
    <property type="protein sequence ID" value="XCD04236.1"/>
    <property type="molecule type" value="Genomic_DNA"/>
</dbReference>
<dbReference type="InterPro" id="IPR042095">
    <property type="entry name" value="SUMF_sf"/>
</dbReference>
<protein>
    <submittedName>
        <fullName evidence="1">CalU17 biosynthetic pathway protein</fullName>
    </submittedName>
</protein>
<dbReference type="InterPro" id="IPR016187">
    <property type="entry name" value="CTDL_fold"/>
</dbReference>
<organism evidence="1">
    <name type="scientific">Dulem virus 37</name>
    <dbReference type="NCBI Taxonomy" id="3145755"/>
    <lineage>
        <taxon>Viruses</taxon>
        <taxon>Duplodnaviria</taxon>
        <taxon>Heunggongvirae</taxon>
        <taxon>Uroviricota</taxon>
        <taxon>Caudoviricetes</taxon>
    </lineage>
</organism>
<reference evidence="1" key="1">
    <citation type="submission" date="2024-03" db="EMBL/GenBank/DDBJ databases">
        <title>Diverse circular DNA viruses in blood, oral, and fecal samples of captive lemurs.</title>
        <authorList>
            <person name="Paietta E.N."/>
            <person name="Kraberger S."/>
            <person name="Lund M.C."/>
            <person name="Custer J.M."/>
            <person name="Vargas K.M."/>
            <person name="Ehmke E.E."/>
            <person name="Yoder A.D."/>
            <person name="Varsani A."/>
        </authorList>
    </citation>
    <scope>NUCLEOTIDE SEQUENCE</scope>
    <source>
        <strain evidence="1">Duke_22FF_208</strain>
    </source>
</reference>
<proteinExistence type="predicted"/>
<sequence>MASNFDLSNLALKSAFPTNRIITDDKGLPSVMVYVPKFKLSDVIAGASDSTHPAFIINGTEKNGIYISKYQNVVYNSRAYSLPGEDPRASITADTARTYCENKGAGWHMMSAMEWGAIALWCMKNGWLPYGNNNYGKDTRETMYKGIPTYYPSDGSYYAYRIATGSGPVEYSHNHQLNGIYDLNGNVWEWSDGMRLVYGELQILANNNAADSENSKLVASNAWYAIDGTTGNLITPDGNGTTANSLKLDYISSKWQWITGTISSSSDSSRSCTFVNVSAATTVCDAAKELLYALALLPSDTTQDYQGDYFWANNAQAERFPKRGGSWNNGTSAGVFCSSFNLARSYSNTSIGFRSAYYE</sequence>
<name>A0AAU8AXC3_9CAUD</name>
<evidence type="ECO:0000313" key="1">
    <source>
        <dbReference type="EMBL" id="XCD04236.1"/>
    </source>
</evidence>
<dbReference type="SUPFAM" id="SSF56436">
    <property type="entry name" value="C-type lectin-like"/>
    <property type="match status" value="1"/>
</dbReference>